<dbReference type="InterPro" id="IPR011045">
    <property type="entry name" value="N2O_reductase_N"/>
</dbReference>
<dbReference type="SUPFAM" id="SSF53649">
    <property type="entry name" value="Alkaline phosphatase-like"/>
    <property type="match status" value="1"/>
</dbReference>
<comment type="caution">
    <text evidence="3">The sequence shown here is derived from an EMBL/GenBank/DDBJ whole genome shotgun (WGS) entry which is preliminary data.</text>
</comment>
<dbReference type="AlphaFoldDB" id="A0A399D1I2"/>
<dbReference type="SUPFAM" id="SSF50974">
    <property type="entry name" value="Nitrous oxide reductase, N-terminal domain"/>
    <property type="match status" value="1"/>
</dbReference>
<evidence type="ECO:0000313" key="3">
    <source>
        <dbReference type="EMBL" id="RIH65303.1"/>
    </source>
</evidence>
<name>A0A399D1I2_9BACT</name>
<protein>
    <recommendedName>
        <fullName evidence="5">Phosphoesterase</fullName>
    </recommendedName>
</protein>
<evidence type="ECO:0000256" key="2">
    <source>
        <dbReference type="SAM" id="SignalP"/>
    </source>
</evidence>
<dbReference type="Proteomes" id="UP000266441">
    <property type="component" value="Unassembled WGS sequence"/>
</dbReference>
<reference evidence="3 4" key="1">
    <citation type="journal article" date="2015" name="Int. J. Syst. Evol. Microbiol.">
        <title>Mariniphaga sediminis sp. nov., isolated from coastal sediment.</title>
        <authorList>
            <person name="Wang F.Q."/>
            <person name="Shen Q.Y."/>
            <person name="Chen G.J."/>
            <person name="Du Z.J."/>
        </authorList>
    </citation>
    <scope>NUCLEOTIDE SEQUENCE [LARGE SCALE GENOMIC DNA]</scope>
    <source>
        <strain evidence="3 4">SY21</strain>
    </source>
</reference>
<accession>A0A399D1I2</accession>
<dbReference type="EMBL" id="QWET01000006">
    <property type="protein sequence ID" value="RIH65303.1"/>
    <property type="molecule type" value="Genomic_DNA"/>
</dbReference>
<sequence length="932" mass="103514">MKNTFLYLVVLLFLASCTTKPEIDPWVISAPAGERFTRIDKTGTTVIPNGRLVTPAGKSIVVAPHPYGLTLSPDGSTVVTANSGTSPLSITIIRNILSENPEVQQIPPGPATDRGVLASVFMGLAVSKDNSVVYVAGGQENKVYIFDIQTGERKGFIDCSFVSDSVDYSHGYIGDLVLSKDGKKLYAVDQIGFRMVISDTETGKLEHNVPVGRYPFGICLSPDEKKVYVANVGMFQYSMIKGITSGNVVEKALKYPAFAYGSDEMVEGIHNDSLDIPGLGEMNSPEAFSVFTVSLKNPEHPEVIAKTKTGHLVGAMVEGIPAVGGASPNSLVATGDYVFVSNGTNDNISVISIEKDTVVNTIFLKPDSRVKQFRGVIPFGMALSPDNQQLFVACSGINAVAVIDAIKLQVLGYIPTGWFPAKLQVSNDGKKLIVSNAKGFGSGPNGGSTFQRGPEGSYIGALMKGTVEVLDIPSEKELKAYTTQVISNNFHFEKASSEKFAERKNNPIPLYPGEKKSPIKHIVFISKENRTYDEIFGQIENAEGEAVLARYGKGASFHNQSNTASVENVDVMVNHLKLARDFAISDNFYVDADVSADGHRWLVNTYPNEWCETSTAASYGGNRRFRFNSKAPGVYGMNGAAGAIYPEDYNEAGSMWDHLERNEIDFFNFGFSIMFEPAVYDATYKYQGVKHYINFPLPQPVWEYTSKQYPTYNTAIPDQFRIDMFKREFNEKWINGQDTMPALLTVIIPNDHGASDRPEAGYPFRESYMADNDLAVGRIVEFLSHTPYWKNMMIVITEDDAQNGVDHVDAHRSVLMVISPWVKKNYVSHVHYSFGSIFKTFWNILEMPYLNQYDAGANDLHDFFNDKPDFTPYSAIPVDSRIFDPQKALDPFDENFDWKALEESPQMDNKEDMIRESKEREEYRLKNREKEN</sequence>
<keyword evidence="4" id="KW-1185">Reference proteome</keyword>
<organism evidence="3 4">
    <name type="scientific">Mariniphaga sediminis</name>
    <dbReference type="NCBI Taxonomy" id="1628158"/>
    <lineage>
        <taxon>Bacteria</taxon>
        <taxon>Pseudomonadati</taxon>
        <taxon>Bacteroidota</taxon>
        <taxon>Bacteroidia</taxon>
        <taxon>Marinilabiliales</taxon>
        <taxon>Prolixibacteraceae</taxon>
        <taxon>Mariniphaga</taxon>
    </lineage>
</organism>
<dbReference type="InterPro" id="IPR015943">
    <property type="entry name" value="WD40/YVTN_repeat-like_dom_sf"/>
</dbReference>
<keyword evidence="2" id="KW-0732">Signal</keyword>
<dbReference type="OrthoDB" id="9777768at2"/>
<dbReference type="PANTHER" id="PTHR47197:SF3">
    <property type="entry name" value="DIHYDRO-HEME D1 DEHYDROGENASE"/>
    <property type="match status" value="1"/>
</dbReference>
<evidence type="ECO:0000256" key="1">
    <source>
        <dbReference type="SAM" id="MobiDB-lite"/>
    </source>
</evidence>
<gene>
    <name evidence="3" type="ORF">D1164_09215</name>
</gene>
<proteinExistence type="predicted"/>
<dbReference type="Gene3D" id="2.130.10.10">
    <property type="entry name" value="YVTN repeat-like/Quinoprotein amine dehydrogenase"/>
    <property type="match status" value="2"/>
</dbReference>
<dbReference type="InterPro" id="IPR051200">
    <property type="entry name" value="Host-pathogen_enzymatic-act"/>
</dbReference>
<evidence type="ECO:0008006" key="5">
    <source>
        <dbReference type="Google" id="ProtNLM"/>
    </source>
</evidence>
<dbReference type="RefSeq" id="WP_119349684.1">
    <property type="nucleotide sequence ID" value="NZ_QWET01000006.1"/>
</dbReference>
<dbReference type="PROSITE" id="PS51257">
    <property type="entry name" value="PROKAR_LIPOPROTEIN"/>
    <property type="match status" value="1"/>
</dbReference>
<feature type="signal peptide" evidence="2">
    <location>
        <begin position="1"/>
        <end position="21"/>
    </location>
</feature>
<dbReference type="Gene3D" id="3.40.720.10">
    <property type="entry name" value="Alkaline Phosphatase, subunit A"/>
    <property type="match status" value="2"/>
</dbReference>
<dbReference type="PANTHER" id="PTHR47197">
    <property type="entry name" value="PROTEIN NIRF"/>
    <property type="match status" value="1"/>
</dbReference>
<feature type="chain" id="PRO_5017319883" description="Phosphoesterase" evidence="2">
    <location>
        <begin position="22"/>
        <end position="932"/>
    </location>
</feature>
<feature type="region of interest" description="Disordered" evidence="1">
    <location>
        <begin position="900"/>
        <end position="932"/>
    </location>
</feature>
<dbReference type="InterPro" id="IPR017850">
    <property type="entry name" value="Alkaline_phosphatase_core_sf"/>
</dbReference>
<evidence type="ECO:0000313" key="4">
    <source>
        <dbReference type="Proteomes" id="UP000266441"/>
    </source>
</evidence>